<keyword evidence="6" id="KW-0808">Transferase</keyword>
<dbReference type="PANTHER" id="PTHR44936">
    <property type="entry name" value="SENSOR PROTEIN CREC"/>
    <property type="match status" value="1"/>
</dbReference>
<evidence type="ECO:0000256" key="2">
    <source>
        <dbReference type="ARBA" id="ARBA00004651"/>
    </source>
</evidence>
<reference evidence="13" key="1">
    <citation type="journal article" date="2019" name="Int. J. Syst. Evol. Microbiol.">
        <title>The Global Catalogue of Microorganisms (GCM) 10K type strain sequencing project: providing services to taxonomists for standard genome sequencing and annotation.</title>
        <authorList>
            <consortium name="The Broad Institute Genomics Platform"/>
            <consortium name="The Broad Institute Genome Sequencing Center for Infectious Disease"/>
            <person name="Wu L."/>
            <person name="Ma J."/>
        </authorList>
    </citation>
    <scope>NUCLEOTIDE SEQUENCE [LARGE SCALE GENOMIC DNA]</scope>
    <source>
        <strain evidence="13">CGMCC 1.15922</strain>
    </source>
</reference>
<dbReference type="InterPro" id="IPR050980">
    <property type="entry name" value="2C_sensor_his_kinase"/>
</dbReference>
<keyword evidence="10" id="KW-0812">Transmembrane</keyword>
<keyword evidence="8" id="KW-0418">Kinase</keyword>
<evidence type="ECO:0000256" key="1">
    <source>
        <dbReference type="ARBA" id="ARBA00000085"/>
    </source>
</evidence>
<dbReference type="Proteomes" id="UP000626370">
    <property type="component" value="Unassembled WGS sequence"/>
</dbReference>
<dbReference type="InterPro" id="IPR004358">
    <property type="entry name" value="Sig_transdc_His_kin-like_C"/>
</dbReference>
<keyword evidence="7" id="KW-0547">Nucleotide-binding</keyword>
<dbReference type="PANTHER" id="PTHR44936:SF10">
    <property type="entry name" value="SENSOR PROTEIN RSTB"/>
    <property type="match status" value="1"/>
</dbReference>
<organism evidence="12 13">
    <name type="scientific">Thalassotalea profundi</name>
    <dbReference type="NCBI Taxonomy" id="2036687"/>
    <lineage>
        <taxon>Bacteria</taxon>
        <taxon>Pseudomonadati</taxon>
        <taxon>Pseudomonadota</taxon>
        <taxon>Gammaproteobacteria</taxon>
        <taxon>Alteromonadales</taxon>
        <taxon>Colwelliaceae</taxon>
        <taxon>Thalassotalea</taxon>
    </lineage>
</organism>
<dbReference type="InterPro" id="IPR003661">
    <property type="entry name" value="HisK_dim/P_dom"/>
</dbReference>
<dbReference type="Pfam" id="PF02518">
    <property type="entry name" value="HATPase_c"/>
    <property type="match status" value="1"/>
</dbReference>
<dbReference type="EMBL" id="BNAH01000005">
    <property type="protein sequence ID" value="GHE86415.1"/>
    <property type="molecule type" value="Genomic_DNA"/>
</dbReference>
<evidence type="ECO:0000313" key="12">
    <source>
        <dbReference type="EMBL" id="GHE86415.1"/>
    </source>
</evidence>
<dbReference type="InterPro" id="IPR036890">
    <property type="entry name" value="HATPase_C_sf"/>
</dbReference>
<dbReference type="EC" id="2.7.13.3" evidence="3"/>
<dbReference type="SMART" id="SM00387">
    <property type="entry name" value="HATPase_c"/>
    <property type="match status" value="1"/>
</dbReference>
<sequence>MNRLFIHLFVVIVIGLFSINWLSEYLWQQWHQEQSSEHQSLIQALTALTLVTDNLTDDTLPTNTGQNNFATQSLKNIQQQLAMPVNIIKSKDIAWLEQQKQVLTHKQSLIGYDSNDNLIVYIKSKKNDNIYVFGPFKQQNNYTNNQFIKISLLILSYILLGLIIYLWTKPLWLDLNQLNEKASEISNGNIDIKPLPNPRSPIKNIVATFNSMSQRILKLISDQRQLVNDVSHELRTPLARLRFSIEMLDNVSDQQRQEMSQDLSEMSALIDEMLSYARLENLDAHSNKSDTDLNLLIKYTIEKFTRTSDISINYDLPSQYTFYCNEQLIERAIQNLLSNALRYAKNHINFTVHFDAQQLYISIEDDGKGIDESKQDKVFDAFYRIEESRNKEFGGFGLGLAIVNRICQWHGGHCQLTNSPLGGCKFTLCLPISH</sequence>
<evidence type="ECO:0000256" key="6">
    <source>
        <dbReference type="ARBA" id="ARBA00022679"/>
    </source>
</evidence>
<keyword evidence="5" id="KW-0597">Phosphoprotein</keyword>
<keyword evidence="13" id="KW-1185">Reference proteome</keyword>
<evidence type="ECO:0000256" key="3">
    <source>
        <dbReference type="ARBA" id="ARBA00012438"/>
    </source>
</evidence>
<gene>
    <name evidence="12" type="ORF">GCM10011501_14490</name>
</gene>
<keyword evidence="9" id="KW-0067">ATP-binding</keyword>
<evidence type="ECO:0000256" key="8">
    <source>
        <dbReference type="ARBA" id="ARBA00022777"/>
    </source>
</evidence>
<evidence type="ECO:0000256" key="10">
    <source>
        <dbReference type="SAM" id="Phobius"/>
    </source>
</evidence>
<dbReference type="SUPFAM" id="SSF55874">
    <property type="entry name" value="ATPase domain of HSP90 chaperone/DNA topoisomerase II/histidine kinase"/>
    <property type="match status" value="1"/>
</dbReference>
<evidence type="ECO:0000313" key="13">
    <source>
        <dbReference type="Proteomes" id="UP000626370"/>
    </source>
</evidence>
<feature type="domain" description="Histidine kinase" evidence="11">
    <location>
        <begin position="229"/>
        <end position="434"/>
    </location>
</feature>
<comment type="subcellular location">
    <subcellularLocation>
        <location evidence="2">Cell membrane</location>
        <topology evidence="2">Multi-pass membrane protein</topology>
    </subcellularLocation>
</comment>
<dbReference type="InterPro" id="IPR036097">
    <property type="entry name" value="HisK_dim/P_sf"/>
</dbReference>
<feature type="transmembrane region" description="Helical" evidence="10">
    <location>
        <begin position="6"/>
        <end position="27"/>
    </location>
</feature>
<comment type="caution">
    <text evidence="12">The sequence shown here is derived from an EMBL/GenBank/DDBJ whole genome shotgun (WGS) entry which is preliminary data.</text>
</comment>
<evidence type="ECO:0000256" key="9">
    <source>
        <dbReference type="ARBA" id="ARBA00022840"/>
    </source>
</evidence>
<evidence type="ECO:0000259" key="11">
    <source>
        <dbReference type="PROSITE" id="PS50109"/>
    </source>
</evidence>
<feature type="transmembrane region" description="Helical" evidence="10">
    <location>
        <begin position="147"/>
        <end position="167"/>
    </location>
</feature>
<dbReference type="CDD" id="cd00082">
    <property type="entry name" value="HisKA"/>
    <property type="match status" value="1"/>
</dbReference>
<accession>A0ABQ3IKE5</accession>
<comment type="catalytic activity">
    <reaction evidence="1">
        <text>ATP + protein L-histidine = ADP + protein N-phospho-L-histidine.</text>
        <dbReference type="EC" id="2.7.13.3"/>
    </reaction>
</comment>
<dbReference type="Pfam" id="PF00512">
    <property type="entry name" value="HisKA"/>
    <property type="match status" value="1"/>
</dbReference>
<name>A0ABQ3IKE5_9GAMM</name>
<dbReference type="PROSITE" id="PS50109">
    <property type="entry name" value="HIS_KIN"/>
    <property type="match status" value="1"/>
</dbReference>
<keyword evidence="10" id="KW-1133">Transmembrane helix</keyword>
<evidence type="ECO:0000256" key="7">
    <source>
        <dbReference type="ARBA" id="ARBA00022741"/>
    </source>
</evidence>
<protein>
    <recommendedName>
        <fullName evidence="3">histidine kinase</fullName>
        <ecNumber evidence="3">2.7.13.3</ecNumber>
    </recommendedName>
</protein>
<dbReference type="RefSeq" id="WP_189377601.1">
    <property type="nucleotide sequence ID" value="NZ_BNAH01000005.1"/>
</dbReference>
<keyword evidence="10" id="KW-0472">Membrane</keyword>
<proteinExistence type="predicted"/>
<evidence type="ECO:0000256" key="4">
    <source>
        <dbReference type="ARBA" id="ARBA00022475"/>
    </source>
</evidence>
<dbReference type="SMART" id="SM00388">
    <property type="entry name" value="HisKA"/>
    <property type="match status" value="1"/>
</dbReference>
<evidence type="ECO:0000256" key="5">
    <source>
        <dbReference type="ARBA" id="ARBA00022553"/>
    </source>
</evidence>
<dbReference type="SUPFAM" id="SSF47384">
    <property type="entry name" value="Homodimeric domain of signal transducing histidine kinase"/>
    <property type="match status" value="1"/>
</dbReference>
<dbReference type="Gene3D" id="3.30.565.10">
    <property type="entry name" value="Histidine kinase-like ATPase, C-terminal domain"/>
    <property type="match status" value="1"/>
</dbReference>
<dbReference type="InterPro" id="IPR005467">
    <property type="entry name" value="His_kinase_dom"/>
</dbReference>
<dbReference type="InterPro" id="IPR003594">
    <property type="entry name" value="HATPase_dom"/>
</dbReference>
<dbReference type="Gene3D" id="1.10.287.130">
    <property type="match status" value="1"/>
</dbReference>
<keyword evidence="4" id="KW-1003">Cell membrane</keyword>
<dbReference type="PRINTS" id="PR00344">
    <property type="entry name" value="BCTRLSENSOR"/>
</dbReference>